<dbReference type="GO" id="GO:0003677">
    <property type="term" value="F:DNA binding"/>
    <property type="evidence" value="ECO:0007669"/>
    <property type="project" value="InterPro"/>
</dbReference>
<proteinExistence type="inferred from homology"/>
<dbReference type="Gene3D" id="2.30.30.110">
    <property type="match status" value="1"/>
</dbReference>
<dbReference type="SUPFAM" id="SSF50118">
    <property type="entry name" value="Cell growth inhibitor/plasmid maintenance toxic component"/>
    <property type="match status" value="1"/>
</dbReference>
<organism evidence="2 3">
    <name type="scientific">Thiomicrospira aerophila AL3</name>
    <dbReference type="NCBI Taxonomy" id="717772"/>
    <lineage>
        <taxon>Bacteria</taxon>
        <taxon>Pseudomonadati</taxon>
        <taxon>Pseudomonadota</taxon>
        <taxon>Gammaproteobacteria</taxon>
        <taxon>Thiotrichales</taxon>
        <taxon>Piscirickettsiaceae</taxon>
        <taxon>Thiomicrospira</taxon>
    </lineage>
</organism>
<dbReference type="GO" id="GO:0016075">
    <property type="term" value="P:rRNA catabolic process"/>
    <property type="evidence" value="ECO:0007669"/>
    <property type="project" value="TreeGrafter"/>
</dbReference>
<dbReference type="InterPro" id="IPR003477">
    <property type="entry name" value="PemK-like"/>
</dbReference>
<dbReference type="PANTHER" id="PTHR33988">
    <property type="entry name" value="ENDORIBONUCLEASE MAZF-RELATED"/>
    <property type="match status" value="1"/>
</dbReference>
<dbReference type="EC" id="3.1.-.-" evidence="1"/>
<name>W0DSV1_9GAMM</name>
<comment type="function">
    <text evidence="1">Toxic component of a type II toxin-antitoxin (TA) system.</text>
</comment>
<dbReference type="STRING" id="717772.THIAE_06950"/>
<dbReference type="PANTHER" id="PTHR33988:SF2">
    <property type="entry name" value="ENDORIBONUCLEASE MAZF"/>
    <property type="match status" value="1"/>
</dbReference>
<sequence length="120" mass="13597">MMEAPQLLRGGVYLANLNPSKGNEPGKVRPVLVLQNNWLNELPHPTVIVLPLSTSLIDHAEPLRFRLQSRDRLHKASDVLCDQIRALDICRITSDCLTLLTPNEMQRIEHNIKQVLGFLN</sequence>
<dbReference type="HOGENOM" id="CLU_121823_1_3_6"/>
<dbReference type="EMBL" id="CP007030">
    <property type="protein sequence ID" value="AHF01527.1"/>
    <property type="molecule type" value="Genomic_DNA"/>
</dbReference>
<dbReference type="GO" id="GO:0004521">
    <property type="term" value="F:RNA endonuclease activity"/>
    <property type="evidence" value="ECO:0007669"/>
    <property type="project" value="TreeGrafter"/>
</dbReference>
<keyword evidence="1" id="KW-0540">Nuclease</keyword>
<evidence type="ECO:0000256" key="1">
    <source>
        <dbReference type="PIRNR" id="PIRNR033490"/>
    </source>
</evidence>
<comment type="similarity">
    <text evidence="1">Belongs to the PemK/MazF family.</text>
</comment>
<gene>
    <name evidence="2" type="ORF">THIAE_06950</name>
</gene>
<dbReference type="KEGG" id="tao:THIAE_06950"/>
<dbReference type="Pfam" id="PF02452">
    <property type="entry name" value="PemK_toxin"/>
    <property type="match status" value="1"/>
</dbReference>
<keyword evidence="3" id="KW-1185">Reference proteome</keyword>
<evidence type="ECO:0000313" key="2">
    <source>
        <dbReference type="EMBL" id="AHF01527.1"/>
    </source>
</evidence>
<dbReference type="eggNOG" id="COG2337">
    <property type="taxonomic scope" value="Bacteria"/>
</dbReference>
<dbReference type="InParanoid" id="W0DSV1"/>
<protein>
    <recommendedName>
        <fullName evidence="1">mRNA interferase</fullName>
        <ecNumber evidence="1">3.1.-.-</ecNumber>
    </recommendedName>
</protein>
<dbReference type="PIRSF" id="PIRSF033490">
    <property type="entry name" value="MazF"/>
    <property type="match status" value="1"/>
</dbReference>
<dbReference type="GO" id="GO:0016787">
    <property type="term" value="F:hydrolase activity"/>
    <property type="evidence" value="ECO:0007669"/>
    <property type="project" value="UniProtKB-KW"/>
</dbReference>
<dbReference type="RefSeq" id="WP_006461067.1">
    <property type="nucleotide sequence ID" value="NZ_CP007030.1"/>
</dbReference>
<dbReference type="GO" id="GO:0006402">
    <property type="term" value="P:mRNA catabolic process"/>
    <property type="evidence" value="ECO:0007669"/>
    <property type="project" value="TreeGrafter"/>
</dbReference>
<keyword evidence="1" id="KW-0378">Hydrolase</keyword>
<reference evidence="2 3" key="1">
    <citation type="submission" date="2013-12" db="EMBL/GenBank/DDBJ databases">
        <authorList>
            <consortium name="DOE Joint Genome Institute"/>
            <person name="Kappler U."/>
            <person name="Huntemann M."/>
            <person name="Han J."/>
            <person name="Chen A."/>
            <person name="Kyrpides N."/>
            <person name="Mavromatis K."/>
            <person name="Markowitz V."/>
            <person name="Palaniappan K."/>
            <person name="Ivanova N."/>
            <person name="Schaumberg A."/>
            <person name="Pati A."/>
            <person name="Liolios K."/>
            <person name="Nordberg H.P."/>
            <person name="Cantor M.N."/>
            <person name="Hua S.X."/>
            <person name="Woyke T."/>
        </authorList>
    </citation>
    <scope>NUCLEOTIDE SEQUENCE [LARGE SCALE GENOMIC DNA]</scope>
    <source>
        <strain evidence="3">AL2</strain>
    </source>
</reference>
<dbReference type="Proteomes" id="UP000005380">
    <property type="component" value="Chromosome"/>
</dbReference>
<dbReference type="AlphaFoldDB" id="W0DSV1"/>
<keyword evidence="1" id="KW-0255">Endonuclease</keyword>
<evidence type="ECO:0000313" key="3">
    <source>
        <dbReference type="Proteomes" id="UP000005380"/>
    </source>
</evidence>
<dbReference type="InterPro" id="IPR011067">
    <property type="entry name" value="Plasmid_toxin/cell-grow_inhib"/>
</dbReference>
<accession>W0DSV1</accession>